<dbReference type="Proteomes" id="UP000321513">
    <property type="component" value="Unassembled WGS sequence"/>
</dbReference>
<dbReference type="PANTHER" id="PTHR43689">
    <property type="entry name" value="HYDROLASE"/>
    <property type="match status" value="1"/>
</dbReference>
<dbReference type="InterPro" id="IPR022742">
    <property type="entry name" value="Hydrolase_4"/>
</dbReference>
<dbReference type="InterPro" id="IPR029058">
    <property type="entry name" value="AB_hydrolase_fold"/>
</dbReference>
<dbReference type="SUPFAM" id="SSF53474">
    <property type="entry name" value="alpha/beta-Hydrolases"/>
    <property type="match status" value="1"/>
</dbReference>
<dbReference type="PANTHER" id="PTHR43689:SF8">
    <property type="entry name" value="ALPHA_BETA-HYDROLASES SUPERFAMILY PROTEIN"/>
    <property type="match status" value="1"/>
</dbReference>
<proteinExistence type="predicted"/>
<evidence type="ECO:0000259" key="1">
    <source>
        <dbReference type="Pfam" id="PF12146"/>
    </source>
</evidence>
<evidence type="ECO:0000313" key="3">
    <source>
        <dbReference type="Proteomes" id="UP000321513"/>
    </source>
</evidence>
<organism evidence="2 3">
    <name type="scientific">Segetibacter aerophilus</name>
    <dbReference type="NCBI Taxonomy" id="670293"/>
    <lineage>
        <taxon>Bacteria</taxon>
        <taxon>Pseudomonadati</taxon>
        <taxon>Bacteroidota</taxon>
        <taxon>Chitinophagia</taxon>
        <taxon>Chitinophagales</taxon>
        <taxon>Chitinophagaceae</taxon>
        <taxon>Segetibacter</taxon>
    </lineage>
</organism>
<dbReference type="OrthoDB" id="9785847at2"/>
<keyword evidence="3" id="KW-1185">Reference proteome</keyword>
<name>A0A512B8Y3_9BACT</name>
<dbReference type="EMBL" id="BJYT01000002">
    <property type="protein sequence ID" value="GEO08425.1"/>
    <property type="molecule type" value="Genomic_DNA"/>
</dbReference>
<dbReference type="Pfam" id="PF12146">
    <property type="entry name" value="Hydrolase_4"/>
    <property type="match status" value="1"/>
</dbReference>
<reference evidence="2 3" key="1">
    <citation type="submission" date="2019-07" db="EMBL/GenBank/DDBJ databases">
        <title>Whole genome shotgun sequence of Segetibacter aerophilus NBRC 106135.</title>
        <authorList>
            <person name="Hosoyama A."/>
            <person name="Uohara A."/>
            <person name="Ohji S."/>
            <person name="Ichikawa N."/>
        </authorList>
    </citation>
    <scope>NUCLEOTIDE SEQUENCE [LARGE SCALE GENOMIC DNA]</scope>
    <source>
        <strain evidence="2 3">NBRC 106135</strain>
    </source>
</reference>
<comment type="caution">
    <text evidence="2">The sequence shown here is derived from an EMBL/GenBank/DDBJ whole genome shotgun (WGS) entry which is preliminary data.</text>
</comment>
<sequence length="290" mass="33133">MKLTQRIFLAYYITKIKVLELASPARAARSAFQLFCTPYSTRKTYEAPAVFTHAEKLSFAFEQHDIHGFSWKPKVPNGHKVLICHGFDSNSYRFERYIDPLLNQGFEVYAFDAPAHGLSTGRTINALLYKEMIQKVIHSYRPFSGLMAHSFGGIAVTLAIEEMKEDLPKRLILIAPATETTRSVNDFCRHLKISPAVRREMEKLIVQIGGQPPSWYSVSRAIKSISVPTLWLHDIKDRITPYEDMKHLTELDLPHCEFMITEGLGHSLYRDDAVANRIIGFLVTLKNNVY</sequence>
<evidence type="ECO:0000313" key="2">
    <source>
        <dbReference type="EMBL" id="GEO08425.1"/>
    </source>
</evidence>
<dbReference type="RefSeq" id="WP_147202480.1">
    <property type="nucleotide sequence ID" value="NZ_BJYT01000002.1"/>
</dbReference>
<dbReference type="GO" id="GO:0016787">
    <property type="term" value="F:hydrolase activity"/>
    <property type="evidence" value="ECO:0007669"/>
    <property type="project" value="UniProtKB-KW"/>
</dbReference>
<accession>A0A512B8Y3</accession>
<feature type="domain" description="Serine aminopeptidase S33" evidence="1">
    <location>
        <begin position="80"/>
        <end position="190"/>
    </location>
</feature>
<keyword evidence="2" id="KW-0378">Hydrolase</keyword>
<protein>
    <submittedName>
        <fullName evidence="2">Alpha/beta hydrolase</fullName>
    </submittedName>
</protein>
<dbReference type="Gene3D" id="3.40.50.1820">
    <property type="entry name" value="alpha/beta hydrolase"/>
    <property type="match status" value="1"/>
</dbReference>
<dbReference type="AlphaFoldDB" id="A0A512B8Y3"/>
<gene>
    <name evidence="2" type="ORF">SAE01_09210</name>
</gene>